<dbReference type="InterPro" id="IPR014036">
    <property type="entry name" value="DeoR-like_C"/>
</dbReference>
<feature type="domain" description="HTH deoR-type" evidence="4">
    <location>
        <begin position="3"/>
        <end position="58"/>
    </location>
</feature>
<organism evidence="5 6">
    <name type="scientific">Costertonia aggregata</name>
    <dbReference type="NCBI Taxonomy" id="343403"/>
    <lineage>
        <taxon>Bacteria</taxon>
        <taxon>Pseudomonadati</taxon>
        <taxon>Bacteroidota</taxon>
        <taxon>Flavobacteriia</taxon>
        <taxon>Flavobacteriales</taxon>
        <taxon>Flavobacteriaceae</taxon>
        <taxon>Costertonia</taxon>
    </lineage>
</organism>
<keyword evidence="2" id="KW-0238">DNA-binding</keyword>
<dbReference type="PROSITE" id="PS51000">
    <property type="entry name" value="HTH_DEOR_2"/>
    <property type="match status" value="1"/>
</dbReference>
<dbReference type="SMART" id="SM00420">
    <property type="entry name" value="HTH_DEOR"/>
    <property type="match status" value="1"/>
</dbReference>
<gene>
    <name evidence="5" type="ORF">HYG79_01450</name>
</gene>
<dbReference type="InterPro" id="IPR036390">
    <property type="entry name" value="WH_DNA-bd_sf"/>
</dbReference>
<evidence type="ECO:0000313" key="5">
    <source>
        <dbReference type="EMBL" id="QLG44066.1"/>
    </source>
</evidence>
<dbReference type="Proteomes" id="UP000509302">
    <property type="component" value="Chromosome"/>
</dbReference>
<dbReference type="KEGG" id="cagg:HYG79_01450"/>
<keyword evidence="3" id="KW-0804">Transcription</keyword>
<keyword evidence="6" id="KW-1185">Reference proteome</keyword>
<dbReference type="InterPro" id="IPR037171">
    <property type="entry name" value="NagB/RpiA_transferase-like"/>
</dbReference>
<proteinExistence type="predicted"/>
<dbReference type="PANTHER" id="PTHR30363">
    <property type="entry name" value="HTH-TYPE TRANSCRIPTIONAL REGULATOR SRLR-RELATED"/>
    <property type="match status" value="1"/>
</dbReference>
<evidence type="ECO:0000259" key="4">
    <source>
        <dbReference type="PROSITE" id="PS51000"/>
    </source>
</evidence>
<evidence type="ECO:0000256" key="1">
    <source>
        <dbReference type="ARBA" id="ARBA00023015"/>
    </source>
</evidence>
<evidence type="ECO:0000256" key="2">
    <source>
        <dbReference type="ARBA" id="ARBA00023125"/>
    </source>
</evidence>
<dbReference type="RefSeq" id="WP_179240402.1">
    <property type="nucleotide sequence ID" value="NZ_CP058595.1"/>
</dbReference>
<dbReference type="InterPro" id="IPR036388">
    <property type="entry name" value="WH-like_DNA-bd_sf"/>
</dbReference>
<reference evidence="5 6" key="1">
    <citation type="journal article" date="2006" name="Int. J. Syst. Evol. Microbiol.">
        <title>Costertonia aggregata gen. nov., sp. nov., a mesophilic marine bacterium of the family Flavobacteriaceae, isolated from a mature biofilm.</title>
        <authorList>
            <person name="Kwon K.K."/>
            <person name="Lee Y.K."/>
            <person name="Lee H.K."/>
        </authorList>
    </citation>
    <scope>NUCLEOTIDE SEQUENCE [LARGE SCALE GENOMIC DNA]</scope>
    <source>
        <strain evidence="5 6">KCCM 42265</strain>
    </source>
</reference>
<dbReference type="InterPro" id="IPR018356">
    <property type="entry name" value="Tscrpt_reg_HTH_DeoR_CS"/>
</dbReference>
<dbReference type="InterPro" id="IPR050313">
    <property type="entry name" value="Carb_Metab_HTH_regulators"/>
</dbReference>
<dbReference type="Pfam" id="PF00455">
    <property type="entry name" value="DeoRC"/>
    <property type="match status" value="1"/>
</dbReference>
<dbReference type="GO" id="GO:0003700">
    <property type="term" value="F:DNA-binding transcription factor activity"/>
    <property type="evidence" value="ECO:0007669"/>
    <property type="project" value="InterPro"/>
</dbReference>
<accession>A0A7H9AKR5</accession>
<evidence type="ECO:0000256" key="3">
    <source>
        <dbReference type="ARBA" id="ARBA00023163"/>
    </source>
</evidence>
<sequence>MLKEERHQIILNEVRIHNRVLLTDIADLLNVSADTIRRDIKVLHDDKKLKKVHGGAISLGFNNYNGVVNNIYSLDKKTQIAKKAIQLLKDGQVVLISGGTTNVEIAKLIPPRLKLTCFTPSLQVAIQMLNKPHIETIFIGGKLSNNSQITVGGVAISMLSQIKSDICFLGTNSIDLEEGITEFDWEIVQIKKAMIKASKKIVSPSISEKLNSVQRYKICQIEDIDILITELEPSDEKLRKFANKKITIL</sequence>
<dbReference type="PANTHER" id="PTHR30363:SF44">
    <property type="entry name" value="AGA OPERON TRANSCRIPTIONAL REPRESSOR-RELATED"/>
    <property type="match status" value="1"/>
</dbReference>
<keyword evidence="1" id="KW-0805">Transcription regulation</keyword>
<dbReference type="Gene3D" id="1.10.10.10">
    <property type="entry name" value="Winged helix-like DNA-binding domain superfamily/Winged helix DNA-binding domain"/>
    <property type="match status" value="1"/>
</dbReference>
<protein>
    <submittedName>
        <fullName evidence="5">DeoR/GlpR transcriptional regulator</fullName>
    </submittedName>
</protein>
<dbReference type="PROSITE" id="PS00894">
    <property type="entry name" value="HTH_DEOR_1"/>
    <property type="match status" value="1"/>
</dbReference>
<dbReference type="Gene3D" id="3.40.50.1360">
    <property type="match status" value="1"/>
</dbReference>
<dbReference type="EMBL" id="CP058595">
    <property type="protein sequence ID" value="QLG44066.1"/>
    <property type="molecule type" value="Genomic_DNA"/>
</dbReference>
<dbReference type="SMART" id="SM01134">
    <property type="entry name" value="DeoRC"/>
    <property type="match status" value="1"/>
</dbReference>
<evidence type="ECO:0000313" key="6">
    <source>
        <dbReference type="Proteomes" id="UP000509302"/>
    </source>
</evidence>
<dbReference type="Pfam" id="PF08220">
    <property type="entry name" value="HTH_DeoR"/>
    <property type="match status" value="1"/>
</dbReference>
<dbReference type="AlphaFoldDB" id="A0A7H9AKR5"/>
<dbReference type="InterPro" id="IPR001034">
    <property type="entry name" value="DeoR_HTH"/>
</dbReference>
<dbReference type="GO" id="GO:0003677">
    <property type="term" value="F:DNA binding"/>
    <property type="evidence" value="ECO:0007669"/>
    <property type="project" value="UniProtKB-KW"/>
</dbReference>
<dbReference type="SUPFAM" id="SSF46785">
    <property type="entry name" value="Winged helix' DNA-binding domain"/>
    <property type="match status" value="1"/>
</dbReference>
<dbReference type="SUPFAM" id="SSF100950">
    <property type="entry name" value="NagB/RpiA/CoA transferase-like"/>
    <property type="match status" value="1"/>
</dbReference>
<name>A0A7H9AKR5_9FLAO</name>
<dbReference type="PRINTS" id="PR00037">
    <property type="entry name" value="HTHLACR"/>
</dbReference>